<feature type="compositionally biased region" description="Low complexity" evidence="1">
    <location>
        <begin position="94"/>
        <end position="106"/>
    </location>
</feature>
<sequence>MPDDLPGRPPRSTERLAVVRALAEARQRGELGRDDQLERTDVAVRVETLAELAALVEDLSEPPLLPEAQPSRRGLLLAVGGLVAAGAAGAAALAARGGEPETAPRATPRPTPTPTPSPTPVPTPTPTPTPTPEPVPSLLTVAGLEVLFADYHEKHGTWWAYELSVNGTDRANAHVPVGPLRKRRLRWWNWDPDRRWSTIFDPMPITNPDERAIDLRRIDKAAAIRNVPEAERSLNVENPTGVQFEFTHDRRYGPVVVFYVTNGYRESGAMYTDLAGDVLARSPFVRS</sequence>
<proteinExistence type="predicted"/>
<protein>
    <recommendedName>
        <fullName evidence="4">DUF1707 domain-containing protein</fullName>
    </recommendedName>
</protein>
<accession>A0ABN2BEJ7</accession>
<evidence type="ECO:0000313" key="3">
    <source>
        <dbReference type="Proteomes" id="UP001500842"/>
    </source>
</evidence>
<name>A0ABN2BEJ7_9ACTN</name>
<feature type="region of interest" description="Disordered" evidence="1">
    <location>
        <begin position="94"/>
        <end position="133"/>
    </location>
</feature>
<dbReference type="EMBL" id="BAAAOR010000033">
    <property type="protein sequence ID" value="GAA1538178.1"/>
    <property type="molecule type" value="Genomic_DNA"/>
</dbReference>
<organism evidence="2 3">
    <name type="scientific">Nocardioides humi</name>
    <dbReference type="NCBI Taxonomy" id="449461"/>
    <lineage>
        <taxon>Bacteria</taxon>
        <taxon>Bacillati</taxon>
        <taxon>Actinomycetota</taxon>
        <taxon>Actinomycetes</taxon>
        <taxon>Propionibacteriales</taxon>
        <taxon>Nocardioidaceae</taxon>
        <taxon>Nocardioides</taxon>
    </lineage>
</organism>
<feature type="compositionally biased region" description="Pro residues" evidence="1">
    <location>
        <begin position="107"/>
        <end position="133"/>
    </location>
</feature>
<evidence type="ECO:0008006" key="4">
    <source>
        <dbReference type="Google" id="ProtNLM"/>
    </source>
</evidence>
<dbReference type="Proteomes" id="UP001500842">
    <property type="component" value="Unassembled WGS sequence"/>
</dbReference>
<evidence type="ECO:0000256" key="1">
    <source>
        <dbReference type="SAM" id="MobiDB-lite"/>
    </source>
</evidence>
<keyword evidence="3" id="KW-1185">Reference proteome</keyword>
<dbReference type="InterPro" id="IPR006311">
    <property type="entry name" value="TAT_signal"/>
</dbReference>
<dbReference type="RefSeq" id="WP_181410863.1">
    <property type="nucleotide sequence ID" value="NZ_BAAAOR010000033.1"/>
</dbReference>
<dbReference type="PROSITE" id="PS51318">
    <property type="entry name" value="TAT"/>
    <property type="match status" value="1"/>
</dbReference>
<evidence type="ECO:0000313" key="2">
    <source>
        <dbReference type="EMBL" id="GAA1538178.1"/>
    </source>
</evidence>
<comment type="caution">
    <text evidence="2">The sequence shown here is derived from an EMBL/GenBank/DDBJ whole genome shotgun (WGS) entry which is preliminary data.</text>
</comment>
<gene>
    <name evidence="2" type="ORF">GCM10009788_45950</name>
</gene>
<reference evidence="2 3" key="1">
    <citation type="journal article" date="2019" name="Int. J. Syst. Evol. Microbiol.">
        <title>The Global Catalogue of Microorganisms (GCM) 10K type strain sequencing project: providing services to taxonomists for standard genome sequencing and annotation.</title>
        <authorList>
            <consortium name="The Broad Institute Genomics Platform"/>
            <consortium name="The Broad Institute Genome Sequencing Center for Infectious Disease"/>
            <person name="Wu L."/>
            <person name="Ma J."/>
        </authorList>
    </citation>
    <scope>NUCLEOTIDE SEQUENCE [LARGE SCALE GENOMIC DNA]</scope>
    <source>
        <strain evidence="2 3">JCM 14942</strain>
    </source>
</reference>